<keyword evidence="2" id="KW-0238">DNA-binding</keyword>
<organism evidence="6 7">
    <name type="scientific">Litoribrevibacter euphylliae</name>
    <dbReference type="NCBI Taxonomy" id="1834034"/>
    <lineage>
        <taxon>Bacteria</taxon>
        <taxon>Pseudomonadati</taxon>
        <taxon>Pseudomonadota</taxon>
        <taxon>Gammaproteobacteria</taxon>
        <taxon>Oceanospirillales</taxon>
        <taxon>Oceanospirillaceae</taxon>
        <taxon>Litoribrevibacter</taxon>
    </lineage>
</organism>
<dbReference type="Gene3D" id="3.40.50.1390">
    <property type="entry name" value="Resolvase, N-terminal catalytic domain"/>
    <property type="match status" value="1"/>
</dbReference>
<evidence type="ECO:0000256" key="4">
    <source>
        <dbReference type="PROSITE-ProRule" id="PRU10137"/>
    </source>
</evidence>
<dbReference type="PROSITE" id="PS00397">
    <property type="entry name" value="RECOMBINASES_1"/>
    <property type="match status" value="1"/>
</dbReference>
<dbReference type="InterPro" id="IPR006119">
    <property type="entry name" value="Resolv_N"/>
</dbReference>
<dbReference type="SMART" id="SM00857">
    <property type="entry name" value="Resolvase"/>
    <property type="match status" value="1"/>
</dbReference>
<dbReference type="InterPro" id="IPR006118">
    <property type="entry name" value="Recombinase_CS"/>
</dbReference>
<evidence type="ECO:0000313" key="6">
    <source>
        <dbReference type="EMBL" id="MFC3152159.1"/>
    </source>
</evidence>
<dbReference type="EMBL" id="JBHRSZ010000006">
    <property type="protein sequence ID" value="MFC3152159.1"/>
    <property type="molecule type" value="Genomic_DNA"/>
</dbReference>
<keyword evidence="3" id="KW-0233">DNA recombination</keyword>
<dbReference type="PANTHER" id="PTHR30461:SF2">
    <property type="entry name" value="SERINE RECOMBINASE PINE-RELATED"/>
    <property type="match status" value="1"/>
</dbReference>
<feature type="domain" description="Resolvase/invertase-type recombinase catalytic" evidence="5">
    <location>
        <begin position="3"/>
        <end position="146"/>
    </location>
</feature>
<dbReference type="Pfam" id="PF00239">
    <property type="entry name" value="Resolvase"/>
    <property type="match status" value="1"/>
</dbReference>
<evidence type="ECO:0000259" key="5">
    <source>
        <dbReference type="PROSITE" id="PS51736"/>
    </source>
</evidence>
<dbReference type="PROSITE" id="PS51736">
    <property type="entry name" value="RECOMBINASES_3"/>
    <property type="match status" value="1"/>
</dbReference>
<keyword evidence="1" id="KW-0229">DNA integration</keyword>
<gene>
    <name evidence="6" type="ORF">ACFOEK_14055</name>
</gene>
<evidence type="ECO:0000256" key="3">
    <source>
        <dbReference type="ARBA" id="ARBA00023172"/>
    </source>
</evidence>
<comment type="caution">
    <text evidence="6">The sequence shown here is derived from an EMBL/GenBank/DDBJ whole genome shotgun (WGS) entry which is preliminary data.</text>
</comment>
<dbReference type="CDD" id="cd03768">
    <property type="entry name" value="SR_ResInv"/>
    <property type="match status" value="1"/>
</dbReference>
<feature type="active site" description="O-(5'-phospho-DNA)-serine intermediate" evidence="4">
    <location>
        <position position="11"/>
    </location>
</feature>
<dbReference type="InterPro" id="IPR050639">
    <property type="entry name" value="SSR_resolvase"/>
</dbReference>
<dbReference type="InterPro" id="IPR036162">
    <property type="entry name" value="Resolvase-like_N_sf"/>
</dbReference>
<reference evidence="7" key="1">
    <citation type="journal article" date="2019" name="Int. J. Syst. Evol. Microbiol.">
        <title>The Global Catalogue of Microorganisms (GCM) 10K type strain sequencing project: providing services to taxonomists for standard genome sequencing and annotation.</title>
        <authorList>
            <consortium name="The Broad Institute Genomics Platform"/>
            <consortium name="The Broad Institute Genome Sequencing Center for Infectious Disease"/>
            <person name="Wu L."/>
            <person name="Ma J."/>
        </authorList>
    </citation>
    <scope>NUCLEOTIDE SEQUENCE [LARGE SCALE GENOMIC DNA]</scope>
    <source>
        <strain evidence="7">KCTC 52438</strain>
    </source>
</reference>
<accession>A0ABV7HE53</accession>
<name>A0ABV7HE53_9GAMM</name>
<evidence type="ECO:0000313" key="7">
    <source>
        <dbReference type="Proteomes" id="UP001595476"/>
    </source>
</evidence>
<keyword evidence="7" id="KW-1185">Reference proteome</keyword>
<dbReference type="Proteomes" id="UP001595476">
    <property type="component" value="Unassembled WGS sequence"/>
</dbReference>
<dbReference type="SUPFAM" id="SSF53041">
    <property type="entry name" value="Resolvase-like"/>
    <property type="match status" value="1"/>
</dbReference>
<dbReference type="PROSITE" id="PS00398">
    <property type="entry name" value="RECOMBINASES_2"/>
    <property type="match status" value="1"/>
</dbReference>
<proteinExistence type="predicted"/>
<evidence type="ECO:0000256" key="1">
    <source>
        <dbReference type="ARBA" id="ARBA00022908"/>
    </source>
</evidence>
<evidence type="ECO:0000256" key="2">
    <source>
        <dbReference type="ARBA" id="ARBA00023125"/>
    </source>
</evidence>
<dbReference type="PANTHER" id="PTHR30461">
    <property type="entry name" value="DNA-INVERTASE FROM LAMBDOID PROPHAGE"/>
    <property type="match status" value="1"/>
</dbReference>
<dbReference type="RefSeq" id="WP_386722012.1">
    <property type="nucleotide sequence ID" value="NZ_JBHRSZ010000006.1"/>
</dbReference>
<sequence>MNRTYLYARVSTGEQTTDNQFADILSVPEWSDVPKQRQVSEVISGGMAAMKRPAFKNLVENKLEAGDTLVVSKIDRLGRDSIDVQSTILGLAERGIKVVSLDLPTSDLTSSEGKLMLQMFAAFAEFEKARIIERTQSGLRNAKAKGVKLGRPEATNTTLKVLEQKSKGMTQSQTAKQLSISLATVKRHWNKKQEETEPA</sequence>
<protein>
    <submittedName>
        <fullName evidence="6">Recombinase family protein</fullName>
    </submittedName>
</protein>